<evidence type="ECO:0000313" key="2">
    <source>
        <dbReference type="Proteomes" id="UP000176299"/>
    </source>
</evidence>
<comment type="caution">
    <text evidence="1">The sequence shown here is derived from an EMBL/GenBank/DDBJ whole genome shotgun (WGS) entry which is preliminary data.</text>
</comment>
<dbReference type="AlphaFoldDB" id="A0A1G1W3G4"/>
<accession>A0A1G1W3G4</accession>
<name>A0A1G1W3G4_9BACT</name>
<protein>
    <submittedName>
        <fullName evidence="1">Uncharacterized protein</fullName>
    </submittedName>
</protein>
<reference evidence="1 2" key="1">
    <citation type="journal article" date="2016" name="Nat. Commun.">
        <title>Thousands of microbial genomes shed light on interconnected biogeochemical processes in an aquifer system.</title>
        <authorList>
            <person name="Anantharaman K."/>
            <person name="Brown C.T."/>
            <person name="Hug L.A."/>
            <person name="Sharon I."/>
            <person name="Castelle C.J."/>
            <person name="Probst A.J."/>
            <person name="Thomas B.C."/>
            <person name="Singh A."/>
            <person name="Wilkins M.J."/>
            <person name="Karaoz U."/>
            <person name="Brodie E.L."/>
            <person name="Williams K.H."/>
            <person name="Hubbard S.S."/>
            <person name="Banfield J.F."/>
        </authorList>
    </citation>
    <scope>NUCLEOTIDE SEQUENCE [LARGE SCALE GENOMIC DNA]</scope>
</reference>
<gene>
    <name evidence="1" type="ORF">A2113_03045</name>
</gene>
<organism evidence="1 2">
    <name type="scientific">Candidatus Woykebacteria bacterium GWA1_44_8</name>
    <dbReference type="NCBI Taxonomy" id="1802591"/>
    <lineage>
        <taxon>Bacteria</taxon>
        <taxon>Candidatus Woykeibacteriota</taxon>
    </lineage>
</organism>
<evidence type="ECO:0000313" key="1">
    <source>
        <dbReference type="EMBL" id="OGY22228.1"/>
    </source>
</evidence>
<dbReference type="Proteomes" id="UP000176299">
    <property type="component" value="Unassembled WGS sequence"/>
</dbReference>
<sequence>MVCKERLKGIKYRLVPYIFGNSWGGIILSKYREDLVVPAFRIMEAIAANDWLADPQRVRVDFTPIFGYEVLEIALAFRIRVPFLNVRLERRKGKRRNRITISACYLCLRWVNLNEDSPLWYLTEKPLEVRKGKGVFYDENEKQWKLLTYQVVEDMNHTRRMFIHIFANYQRELSRNEAIQREIEQRVASSTIFGPALSPVAREEMARLQSWLGRRWQDMGLIKGKLGGRSDLVHYYATRVQWILRGIARTLVADADNLNRGGTFSRANFKTHLEQERAKLDRMVSRNIRSLRRQAQHRIDKAIDALEKDRVAAGLFLLAAEGKLQLAIEAMERWAESIPSEEVADAARYRGVPTLQG</sequence>
<proteinExistence type="predicted"/>
<dbReference type="EMBL" id="MHCN01000007">
    <property type="protein sequence ID" value="OGY22228.1"/>
    <property type="molecule type" value="Genomic_DNA"/>
</dbReference>